<evidence type="ECO:0000259" key="1">
    <source>
        <dbReference type="PROSITE" id="PS50822"/>
    </source>
</evidence>
<evidence type="ECO:0000313" key="2">
    <source>
        <dbReference type="EMBL" id="BAL57127.1"/>
    </source>
</evidence>
<name>H5SLU1_9ZZZZ</name>
<protein>
    <submittedName>
        <fullName evidence="2">Hypothetical conserved protein</fullName>
    </submittedName>
</protein>
<accession>H5SLU1</accession>
<dbReference type="InterPro" id="IPR012337">
    <property type="entry name" value="RNaseH-like_sf"/>
</dbReference>
<proteinExistence type="predicted"/>
<dbReference type="Gene3D" id="3.30.420.10">
    <property type="entry name" value="Ribonuclease H-like superfamily/Ribonuclease H"/>
    <property type="match status" value="1"/>
</dbReference>
<dbReference type="InterPro" id="IPR036397">
    <property type="entry name" value="RNaseH_sf"/>
</dbReference>
<dbReference type="PROSITE" id="PS50822">
    <property type="entry name" value="PIWI"/>
    <property type="match status" value="1"/>
</dbReference>
<reference evidence="2" key="2">
    <citation type="journal article" date="2012" name="PLoS ONE">
        <title>A Deeply Branching Thermophilic Bacterium with an Ancient Acetyl-CoA Pathway Dominates a Subsurface Ecosystem.</title>
        <authorList>
            <person name="Takami H."/>
            <person name="Noguchi H."/>
            <person name="Takaki Y."/>
            <person name="Uchiyama I."/>
            <person name="Toyoda A."/>
            <person name="Nishi S."/>
            <person name="Chee G.-J."/>
            <person name="Arai W."/>
            <person name="Nunoura T."/>
            <person name="Itoh T."/>
            <person name="Hattori M."/>
            <person name="Takai K."/>
        </authorList>
    </citation>
    <scope>NUCLEOTIDE SEQUENCE</scope>
</reference>
<gene>
    <name evidence="2" type="ORF">HGMM_F47C12C04</name>
</gene>
<feature type="domain" description="Piwi" evidence="1">
    <location>
        <begin position="23"/>
        <end position="159"/>
    </location>
</feature>
<dbReference type="AlphaFoldDB" id="H5SLU1"/>
<dbReference type="SUPFAM" id="SSF53098">
    <property type="entry name" value="Ribonuclease H-like"/>
    <property type="match status" value="1"/>
</dbReference>
<organism evidence="2">
    <name type="scientific">uncultured prokaryote</name>
    <dbReference type="NCBI Taxonomy" id="198431"/>
    <lineage>
        <taxon>unclassified sequences</taxon>
        <taxon>environmental samples</taxon>
    </lineage>
</organism>
<dbReference type="GO" id="GO:0003676">
    <property type="term" value="F:nucleic acid binding"/>
    <property type="evidence" value="ECO:0007669"/>
    <property type="project" value="InterPro"/>
</dbReference>
<dbReference type="InterPro" id="IPR003165">
    <property type="entry name" value="Piwi"/>
</dbReference>
<sequence length="178" mass="20158">MNIAMRLPKLIVHLCKRPGKFREVAAIEQAMQALGENLPFALVHLNDDTSYRLFDTAHPTYVPKPGIKVDLNRHTALLFLDGRVPDASGQEVRKKRGVPRVLEVYLDRRSTIGANEFPRLVQQVFEFARVNWRGFNAQAIPATLNYSYLVARLVSEIGADNWNAIASSVSLRDKAWFL</sequence>
<dbReference type="EMBL" id="AP011767">
    <property type="protein sequence ID" value="BAL57127.1"/>
    <property type="molecule type" value="Genomic_DNA"/>
</dbReference>
<reference evidence="2" key="1">
    <citation type="journal article" date="2005" name="Environ. Microbiol.">
        <title>Genetic and functional properties of uncultivated thermophilic crenarchaeotes from a subsurface gold mine as revealed by analysis of genome fragments.</title>
        <authorList>
            <person name="Nunoura T."/>
            <person name="Hirayama H."/>
            <person name="Takami H."/>
            <person name="Oida H."/>
            <person name="Nishi S."/>
            <person name="Shimamura S."/>
            <person name="Suzuki Y."/>
            <person name="Inagaki F."/>
            <person name="Takai K."/>
            <person name="Nealson K.H."/>
            <person name="Horikoshi K."/>
        </authorList>
    </citation>
    <scope>NUCLEOTIDE SEQUENCE</scope>
</reference>